<accession>A0A3M7Q8Z6</accession>
<dbReference type="Proteomes" id="UP000276133">
    <property type="component" value="Unassembled WGS sequence"/>
</dbReference>
<keyword evidence="2" id="KW-1185">Reference proteome</keyword>
<gene>
    <name evidence="1" type="ORF">BpHYR1_023670</name>
</gene>
<dbReference type="EMBL" id="REGN01007041">
    <property type="protein sequence ID" value="RNA07441.1"/>
    <property type="molecule type" value="Genomic_DNA"/>
</dbReference>
<dbReference type="AlphaFoldDB" id="A0A3M7Q8Z6"/>
<organism evidence="1 2">
    <name type="scientific">Brachionus plicatilis</name>
    <name type="common">Marine rotifer</name>
    <name type="synonym">Brachionus muelleri</name>
    <dbReference type="NCBI Taxonomy" id="10195"/>
    <lineage>
        <taxon>Eukaryota</taxon>
        <taxon>Metazoa</taxon>
        <taxon>Spiralia</taxon>
        <taxon>Gnathifera</taxon>
        <taxon>Rotifera</taxon>
        <taxon>Eurotatoria</taxon>
        <taxon>Monogononta</taxon>
        <taxon>Pseudotrocha</taxon>
        <taxon>Ploima</taxon>
        <taxon>Brachionidae</taxon>
        <taxon>Brachionus</taxon>
    </lineage>
</organism>
<sequence>MIKNNKFGHIIWQNQTKIFEYKNKFIDTIKYKNFFIKSYKSEVNELSNIQDNIKKINIKIFTKYELTKRLEN</sequence>
<evidence type="ECO:0000313" key="1">
    <source>
        <dbReference type="EMBL" id="RNA07441.1"/>
    </source>
</evidence>
<reference evidence="1 2" key="1">
    <citation type="journal article" date="2018" name="Sci. Rep.">
        <title>Genomic signatures of local adaptation to the degree of environmental predictability in rotifers.</title>
        <authorList>
            <person name="Franch-Gras L."/>
            <person name="Hahn C."/>
            <person name="Garcia-Roger E.M."/>
            <person name="Carmona M.J."/>
            <person name="Serra M."/>
            <person name="Gomez A."/>
        </authorList>
    </citation>
    <scope>NUCLEOTIDE SEQUENCE [LARGE SCALE GENOMIC DNA]</scope>
    <source>
        <strain evidence="1">HYR1</strain>
    </source>
</reference>
<protein>
    <submittedName>
        <fullName evidence="1">Uncharacterized protein</fullName>
    </submittedName>
</protein>
<evidence type="ECO:0000313" key="2">
    <source>
        <dbReference type="Proteomes" id="UP000276133"/>
    </source>
</evidence>
<comment type="caution">
    <text evidence="1">The sequence shown here is derived from an EMBL/GenBank/DDBJ whole genome shotgun (WGS) entry which is preliminary data.</text>
</comment>
<name>A0A3M7Q8Z6_BRAPC</name>
<proteinExistence type="predicted"/>